<sequence length="148" mass="16438">MRKLAFTLVELLVVIAIIGILSLVITFAIQQTSLNAKLARKDADLKSILTAIESKRAENATILQNITGDWCSACKCVSNGNISQSAGCTLRMQTAYQNLGFNKIQTDPWGNPYMIDENERENNLCITHDQIYSFQHGNPIAVPFYICP</sequence>
<accession>A0A0G0LQY6</accession>
<dbReference type="GO" id="GO:0015628">
    <property type="term" value="P:protein secretion by the type II secretion system"/>
    <property type="evidence" value="ECO:0007669"/>
    <property type="project" value="InterPro"/>
</dbReference>
<dbReference type="NCBIfam" id="TIGR02532">
    <property type="entry name" value="IV_pilin_GFxxxE"/>
    <property type="match status" value="1"/>
</dbReference>
<evidence type="ECO:0000313" key="4">
    <source>
        <dbReference type="Proteomes" id="UP000033934"/>
    </source>
</evidence>
<evidence type="ECO:0000256" key="1">
    <source>
        <dbReference type="ARBA" id="ARBA00022481"/>
    </source>
</evidence>
<dbReference type="InterPro" id="IPR045584">
    <property type="entry name" value="Pilin-like"/>
</dbReference>
<dbReference type="Pfam" id="PF07963">
    <property type="entry name" value="N_methyl"/>
    <property type="match status" value="1"/>
</dbReference>
<comment type="caution">
    <text evidence="3">The sequence shown here is derived from an EMBL/GenBank/DDBJ whole genome shotgun (WGS) entry which is preliminary data.</text>
</comment>
<dbReference type="InterPro" id="IPR012902">
    <property type="entry name" value="N_methyl_site"/>
</dbReference>
<organism evidence="3 4">
    <name type="scientific">Berkelbacteria bacterium GW2011_GWA2_38_9</name>
    <dbReference type="NCBI Taxonomy" id="1618334"/>
    <lineage>
        <taxon>Bacteria</taxon>
        <taxon>Candidatus Berkelbacteria</taxon>
    </lineage>
</organism>
<dbReference type="Proteomes" id="UP000033934">
    <property type="component" value="Unassembled WGS sequence"/>
</dbReference>
<name>A0A0G0LQY6_9BACT</name>
<feature type="transmembrane region" description="Helical" evidence="2">
    <location>
        <begin position="6"/>
        <end position="29"/>
    </location>
</feature>
<dbReference type="SUPFAM" id="SSF54523">
    <property type="entry name" value="Pili subunits"/>
    <property type="match status" value="1"/>
</dbReference>
<dbReference type="InterPro" id="IPR000983">
    <property type="entry name" value="Bac_GSPG_pilin"/>
</dbReference>
<dbReference type="GO" id="GO:0015627">
    <property type="term" value="C:type II protein secretion system complex"/>
    <property type="evidence" value="ECO:0007669"/>
    <property type="project" value="InterPro"/>
</dbReference>
<dbReference type="Gene3D" id="3.30.700.10">
    <property type="entry name" value="Glycoprotein, Type 4 Pilin"/>
    <property type="match status" value="1"/>
</dbReference>
<proteinExistence type="predicted"/>
<keyword evidence="2" id="KW-1133">Transmembrane helix</keyword>
<keyword evidence="2" id="KW-0812">Transmembrane</keyword>
<dbReference type="EMBL" id="LBVO01000007">
    <property type="protein sequence ID" value="KKQ90395.1"/>
    <property type="molecule type" value="Genomic_DNA"/>
</dbReference>
<reference evidence="3 4" key="1">
    <citation type="journal article" date="2015" name="Nature">
        <title>rRNA introns, odd ribosomes, and small enigmatic genomes across a large radiation of phyla.</title>
        <authorList>
            <person name="Brown C.T."/>
            <person name="Hug L.A."/>
            <person name="Thomas B.C."/>
            <person name="Sharon I."/>
            <person name="Castelle C.J."/>
            <person name="Singh A."/>
            <person name="Wilkins M.J."/>
            <person name="Williams K.H."/>
            <person name="Banfield J.F."/>
        </authorList>
    </citation>
    <scope>NUCLEOTIDE SEQUENCE [LARGE SCALE GENOMIC DNA]</scope>
</reference>
<dbReference type="PRINTS" id="PR00813">
    <property type="entry name" value="BCTERIALGSPG"/>
</dbReference>
<protein>
    <submittedName>
        <fullName evidence="3">Prepilin-type cleavage/methylation protein</fullName>
    </submittedName>
</protein>
<keyword evidence="2" id="KW-0472">Membrane</keyword>
<evidence type="ECO:0000256" key="2">
    <source>
        <dbReference type="SAM" id="Phobius"/>
    </source>
</evidence>
<dbReference type="AlphaFoldDB" id="A0A0G0LQY6"/>
<keyword evidence="1" id="KW-0488">Methylation</keyword>
<evidence type="ECO:0000313" key="3">
    <source>
        <dbReference type="EMBL" id="KKQ90395.1"/>
    </source>
</evidence>
<gene>
    <name evidence="3" type="ORF">UT11_C0007G0037</name>
</gene>